<feature type="transmembrane region" description="Helical" evidence="7">
    <location>
        <begin position="74"/>
        <end position="96"/>
    </location>
</feature>
<evidence type="ECO:0000256" key="7">
    <source>
        <dbReference type="SAM" id="Phobius"/>
    </source>
</evidence>
<dbReference type="PANTHER" id="PTHR32309">
    <property type="entry name" value="TYROSINE-PROTEIN KINASE"/>
    <property type="match status" value="1"/>
</dbReference>
<accession>A0ABX8JC29</accession>
<feature type="domain" description="Polysaccharide chain length determinant N-terminal" evidence="8">
    <location>
        <begin position="16"/>
        <end position="110"/>
    </location>
</feature>
<dbReference type="PANTHER" id="PTHR32309:SF13">
    <property type="entry name" value="FERRIC ENTEROBACTIN TRANSPORT PROTEIN FEPE"/>
    <property type="match status" value="1"/>
</dbReference>
<evidence type="ECO:0000256" key="1">
    <source>
        <dbReference type="ARBA" id="ARBA00004651"/>
    </source>
</evidence>
<evidence type="ECO:0000256" key="2">
    <source>
        <dbReference type="ARBA" id="ARBA00022475"/>
    </source>
</evidence>
<keyword evidence="2" id="KW-1003">Cell membrane</keyword>
<dbReference type="InterPro" id="IPR032807">
    <property type="entry name" value="GNVR"/>
</dbReference>
<reference evidence="10 11" key="1">
    <citation type="submission" date="2021-06" db="EMBL/GenBank/DDBJ databases">
        <title>Gemonas diversity in paddy soil.</title>
        <authorList>
            <person name="Liu G."/>
        </authorList>
    </citation>
    <scope>NUCLEOTIDE SEQUENCE [LARGE SCALE GENOMIC DNA]</scope>
    <source>
        <strain evidence="10 11">RG29</strain>
    </source>
</reference>
<dbReference type="InterPro" id="IPR003856">
    <property type="entry name" value="LPS_length_determ_N"/>
</dbReference>
<evidence type="ECO:0000313" key="10">
    <source>
        <dbReference type="EMBL" id="QWV95978.1"/>
    </source>
</evidence>
<evidence type="ECO:0000256" key="3">
    <source>
        <dbReference type="ARBA" id="ARBA00022692"/>
    </source>
</evidence>
<sequence length="393" mass="43287">MSDKTEDFEIVERQGISFLELLHVLAKRKLTIVKICLGAAVVAAAYAMTLPNIYSATAKVLPPQKDSSAGLSALLGQGGMAAAAAAGLGSGSDIYLGILKSRSVEDAVAQRFNLVKAYDVKTPEAARQKLDGALNVRSGKDGIINITVEDEDPKRSAQMANAFVDELMKTTVRLNLTKAGSERLFLEKRLDMVRKDLKGAEDDLKAFSQRNKIVQMESQAKASIEGITRMKSDLSRKEVQLAVLLKQQTEQSPEVQAVRAAINSLRSELAALTGSNSADGIPAVSNVPGVGLEYSRKMRELKTQELLYEQLTKQYEMAKLNEAKDSSSLQILDEAVPPVRKIRPLRSSIVFLTTVTAFFFSVFLAFIMEYFEQLPEERKLVFQNLKKQAFSFR</sequence>
<dbReference type="Proteomes" id="UP000683493">
    <property type="component" value="Chromosome"/>
</dbReference>
<feature type="transmembrane region" description="Helical" evidence="7">
    <location>
        <begin position="349"/>
        <end position="371"/>
    </location>
</feature>
<evidence type="ECO:0000259" key="9">
    <source>
        <dbReference type="Pfam" id="PF13807"/>
    </source>
</evidence>
<feature type="transmembrane region" description="Helical" evidence="7">
    <location>
        <begin position="32"/>
        <end position="54"/>
    </location>
</feature>
<evidence type="ECO:0000256" key="5">
    <source>
        <dbReference type="ARBA" id="ARBA00023136"/>
    </source>
</evidence>
<name>A0ABX8JC29_9BACT</name>
<keyword evidence="6" id="KW-0175">Coiled coil</keyword>
<keyword evidence="3 7" id="KW-0812">Transmembrane</keyword>
<feature type="coiled-coil region" evidence="6">
    <location>
        <begin position="294"/>
        <end position="321"/>
    </location>
</feature>
<gene>
    <name evidence="10" type="ORF">KP005_11335</name>
</gene>
<dbReference type="Pfam" id="PF13807">
    <property type="entry name" value="GNVR"/>
    <property type="match status" value="1"/>
</dbReference>
<evidence type="ECO:0000259" key="8">
    <source>
        <dbReference type="Pfam" id="PF02706"/>
    </source>
</evidence>
<keyword evidence="11" id="KW-1185">Reference proteome</keyword>
<evidence type="ECO:0000256" key="6">
    <source>
        <dbReference type="SAM" id="Coils"/>
    </source>
</evidence>
<evidence type="ECO:0000313" key="11">
    <source>
        <dbReference type="Proteomes" id="UP000683493"/>
    </source>
</evidence>
<comment type="subcellular location">
    <subcellularLocation>
        <location evidence="1">Cell membrane</location>
        <topology evidence="1">Multi-pass membrane protein</topology>
    </subcellularLocation>
</comment>
<evidence type="ECO:0000256" key="4">
    <source>
        <dbReference type="ARBA" id="ARBA00022989"/>
    </source>
</evidence>
<protein>
    <submittedName>
        <fullName evidence="10">Lipopolysaccharide biosynthesis protein</fullName>
    </submittedName>
</protein>
<dbReference type="InterPro" id="IPR050445">
    <property type="entry name" value="Bact_polysacc_biosynth/exp"/>
</dbReference>
<organism evidence="10 11">
    <name type="scientific">Geomonas diazotrophica</name>
    <dbReference type="NCBI Taxonomy" id="2843197"/>
    <lineage>
        <taxon>Bacteria</taxon>
        <taxon>Pseudomonadati</taxon>
        <taxon>Thermodesulfobacteriota</taxon>
        <taxon>Desulfuromonadia</taxon>
        <taxon>Geobacterales</taxon>
        <taxon>Geobacteraceae</taxon>
        <taxon>Geomonas</taxon>
    </lineage>
</organism>
<feature type="coiled-coil region" evidence="6">
    <location>
        <begin position="183"/>
        <end position="217"/>
    </location>
</feature>
<dbReference type="EMBL" id="CP076724">
    <property type="protein sequence ID" value="QWV95978.1"/>
    <property type="molecule type" value="Genomic_DNA"/>
</dbReference>
<dbReference type="Pfam" id="PF02706">
    <property type="entry name" value="Wzz"/>
    <property type="match status" value="1"/>
</dbReference>
<feature type="domain" description="Tyrosine-protein kinase G-rich" evidence="9">
    <location>
        <begin position="297"/>
        <end position="367"/>
    </location>
</feature>
<proteinExistence type="predicted"/>
<keyword evidence="5 7" id="KW-0472">Membrane</keyword>
<keyword evidence="4 7" id="KW-1133">Transmembrane helix</keyword>